<dbReference type="PANTHER" id="PTHR14950">
    <property type="entry name" value="DICER-RELATED"/>
    <property type="match status" value="1"/>
</dbReference>
<name>A0AAV2TZZ9_CALDB</name>
<dbReference type="SUPFAM" id="SSF69065">
    <property type="entry name" value="RNase III domain-like"/>
    <property type="match status" value="2"/>
</dbReference>
<dbReference type="Pfam" id="PF00636">
    <property type="entry name" value="Ribonuclease_3"/>
    <property type="match status" value="2"/>
</dbReference>
<accession>A0AAV2TZZ9</accession>
<sequence length="1105" mass="122984">MNKQVQFPTRYPQEDGLWIPPVSQKPAPLSQLVKKNDTKRVYPIPDQRSPVILSQLCPTFSNQGVILNEREGKYMKLKDVSPLYVETEALGKNSSTCSPRNVGINSAASTDSGIGHTNSCETGSRSCSPLQSQRRSTLYRLKSPNCLTSPYQAMLKPGELVFLYVWTLPKPHILARLSSVDPACFVDSNQCFGLLFSKPLSTNDYVCRLPLYLNRGMARARFRLVRKFCLSTSQLEIIISAHKVLAELLTNVGDLSHVGVRYADRKLRALVESNDKILTTVQNDKIKSSVTVRNLFKEMDFCPTNSPILGLVTFLQSPGYDLDLDAARALMSWSHSRSQWSPRKVASLKTVWRKNGVVPEYGVRLRQIPTDQWPGTLVRPRHLSDNDPGLFAVSNPSRLVGLDPIPTSLLEKIQIASGTASPAAPNTIPHCSCLSYTDYFAIRYPPIRHILTTVDGSIPLASTYRLTRHQNAAQVTAGMRNAKRSASDKFELYLADGCSLHPLSSWMWFLMCTIPLVTYQLMRSLSAVQLHEKLSRELEDSVCGSNKSEGFCGSGPPTVLIPDRVDAPKCMLSDVNHFTQFDLEVDKTTSPEDVHLDTVARVTNVGNICPHPSDLLEATTLLAARDAVNLERLELLGDSLLQLIGTLTVYSNSPSLADEGYLSSRRTSLVSNANLCDIAVRLGWSRYCTSQVYFPPDHFLFPCFTVSSTIGSSEGDTRLFVRIYDKALADMMEALIGCFLQHCGIVSAFKLLSYFGISPDLKRKEVQDVMGILWSQLLRPDLTPDIDFGQKSCVPTQVIKEGSGKQANGINSANKFLSSTVSKKALEPQCDSDRTTDYVGHLSMQLIGLQNIIGYQFENIMYLIRAVTHRSSPYSSVFGTYQRLEFLGDAVLGYVVTINLYNQHTEYDPGKLTESRSNIVSNNSLAGAVVEHKIYPYILHNQPFFDSVVSSVICIQEKASSYSSALELLNQEVLKGLRVKILADVFESILGAVFLDSRGNLKITAELIYRLIGGRIKDYLQLVPTNPLRKMHFLHPDIKYCEMTMDSEETNGKYKLCVSVSGEQIYTYGATRNEARLALAQHLHVPLRSIENDPTQDIPMEVDSV</sequence>
<feature type="domain" description="RNase III" evidence="2">
    <location>
        <begin position="615"/>
        <end position="744"/>
    </location>
</feature>
<dbReference type="SMART" id="SM00535">
    <property type="entry name" value="RIBOc"/>
    <property type="match status" value="2"/>
</dbReference>
<evidence type="ECO:0000313" key="4">
    <source>
        <dbReference type="Proteomes" id="UP001497525"/>
    </source>
</evidence>
<evidence type="ECO:0000313" key="3">
    <source>
        <dbReference type="EMBL" id="CAL5141921.1"/>
    </source>
</evidence>
<dbReference type="InterPro" id="IPR000999">
    <property type="entry name" value="RNase_III_dom"/>
</dbReference>
<dbReference type="AlphaFoldDB" id="A0AAV2TZZ9"/>
<reference evidence="3" key="1">
    <citation type="submission" date="2024-06" db="EMBL/GenBank/DDBJ databases">
        <authorList>
            <person name="Liu X."/>
            <person name="Lenzi L."/>
            <person name="Haldenby T S."/>
            <person name="Uol C."/>
        </authorList>
    </citation>
    <scope>NUCLEOTIDE SEQUENCE</scope>
</reference>
<comment type="caution">
    <text evidence="3">The sequence shown here is derived from an EMBL/GenBank/DDBJ whole genome shotgun (WGS) entry which is preliminary data.</text>
</comment>
<dbReference type="CDD" id="cd00593">
    <property type="entry name" value="RIBOc"/>
    <property type="match status" value="2"/>
</dbReference>
<protein>
    <recommendedName>
        <fullName evidence="2">RNase III domain-containing protein</fullName>
    </recommendedName>
</protein>
<organism evidence="3 4">
    <name type="scientific">Calicophoron daubneyi</name>
    <name type="common">Rumen fluke</name>
    <name type="synonym">Paramphistomum daubneyi</name>
    <dbReference type="NCBI Taxonomy" id="300641"/>
    <lineage>
        <taxon>Eukaryota</taxon>
        <taxon>Metazoa</taxon>
        <taxon>Spiralia</taxon>
        <taxon>Lophotrochozoa</taxon>
        <taxon>Platyhelminthes</taxon>
        <taxon>Trematoda</taxon>
        <taxon>Digenea</taxon>
        <taxon>Plagiorchiida</taxon>
        <taxon>Pronocephalata</taxon>
        <taxon>Paramphistomoidea</taxon>
        <taxon>Paramphistomidae</taxon>
        <taxon>Calicophoron</taxon>
    </lineage>
</organism>
<gene>
    <name evidence="3" type="ORF">CDAUBV1_LOCUS17213</name>
</gene>
<proteinExistence type="predicted"/>
<dbReference type="Gene3D" id="1.10.1520.10">
    <property type="entry name" value="Ribonuclease III domain"/>
    <property type="match status" value="2"/>
</dbReference>
<dbReference type="InterPro" id="IPR036389">
    <property type="entry name" value="RNase_III_sf"/>
</dbReference>
<dbReference type="GO" id="GO:0004525">
    <property type="term" value="F:ribonuclease III activity"/>
    <property type="evidence" value="ECO:0007669"/>
    <property type="project" value="InterPro"/>
</dbReference>
<dbReference type="Proteomes" id="UP001497525">
    <property type="component" value="Unassembled WGS sequence"/>
</dbReference>
<dbReference type="PROSITE" id="PS00517">
    <property type="entry name" value="RNASE_3_1"/>
    <property type="match status" value="1"/>
</dbReference>
<feature type="domain" description="RNase III" evidence="2">
    <location>
        <begin position="846"/>
        <end position="998"/>
    </location>
</feature>
<evidence type="ECO:0000256" key="1">
    <source>
        <dbReference type="ARBA" id="ARBA00022801"/>
    </source>
</evidence>
<evidence type="ECO:0000259" key="2">
    <source>
        <dbReference type="PROSITE" id="PS50142"/>
    </source>
</evidence>
<dbReference type="PANTHER" id="PTHR14950:SF37">
    <property type="entry name" value="ENDORIBONUCLEASE DICER"/>
    <property type="match status" value="1"/>
</dbReference>
<dbReference type="EMBL" id="CAXLJL010000933">
    <property type="protein sequence ID" value="CAL5141921.1"/>
    <property type="molecule type" value="Genomic_DNA"/>
</dbReference>
<keyword evidence="1" id="KW-0378">Hydrolase</keyword>
<dbReference type="PROSITE" id="PS50142">
    <property type="entry name" value="RNASE_3_2"/>
    <property type="match status" value="2"/>
</dbReference>
<dbReference type="GO" id="GO:0006396">
    <property type="term" value="P:RNA processing"/>
    <property type="evidence" value="ECO:0007669"/>
    <property type="project" value="InterPro"/>
</dbReference>